<dbReference type="GO" id="GO:0005829">
    <property type="term" value="C:cytosol"/>
    <property type="evidence" value="ECO:0007669"/>
    <property type="project" value="TreeGrafter"/>
</dbReference>
<evidence type="ECO:0000259" key="11">
    <source>
        <dbReference type="PROSITE" id="PS50905"/>
    </source>
</evidence>
<dbReference type="PROSITE" id="PS50905">
    <property type="entry name" value="FERRITIN_LIKE"/>
    <property type="match status" value="1"/>
</dbReference>
<dbReference type="PRINTS" id="PR00601">
    <property type="entry name" value="BACFERRITIN"/>
</dbReference>
<comment type="similarity">
    <text evidence="2 8 10">Belongs to the bacterioferritin family.</text>
</comment>
<dbReference type="GO" id="GO:0006826">
    <property type="term" value="P:iron ion transport"/>
    <property type="evidence" value="ECO:0007669"/>
    <property type="project" value="InterPro"/>
</dbReference>
<evidence type="ECO:0000313" key="13">
    <source>
        <dbReference type="Proteomes" id="UP000266313"/>
    </source>
</evidence>
<evidence type="ECO:0000256" key="7">
    <source>
        <dbReference type="ARBA" id="ARBA00036243"/>
    </source>
</evidence>
<keyword evidence="13" id="KW-1185">Reference proteome</keyword>
<dbReference type="AlphaFoldDB" id="A0A250KSU3"/>
<dbReference type="EC" id="1.16.3.1" evidence="8"/>
<dbReference type="KEGG" id="mmai:sS8_2732"/>
<keyword evidence="6 8" id="KW-0408">Iron</keyword>
<dbReference type="GO" id="GO:0008199">
    <property type="term" value="F:ferric iron binding"/>
    <property type="evidence" value="ECO:0007669"/>
    <property type="project" value="InterPro"/>
</dbReference>
<dbReference type="PANTHER" id="PTHR30295">
    <property type="entry name" value="BACTERIOFERRITIN"/>
    <property type="match status" value="1"/>
</dbReference>
<dbReference type="Pfam" id="PF00210">
    <property type="entry name" value="Ferritin"/>
    <property type="match status" value="1"/>
</dbReference>
<dbReference type="PIRSF" id="PIRSF002560">
    <property type="entry name" value="Bacterioferritin"/>
    <property type="match status" value="1"/>
</dbReference>
<name>A0A250KSU3_9GAMM</name>
<dbReference type="InterPro" id="IPR009078">
    <property type="entry name" value="Ferritin-like_SF"/>
</dbReference>
<dbReference type="FunFam" id="1.20.1260.10:FF:000005">
    <property type="entry name" value="Bacterioferritin"/>
    <property type="match status" value="1"/>
</dbReference>
<feature type="binding site" evidence="9">
    <location>
        <position position="127"/>
    </location>
    <ligand>
        <name>Fe cation</name>
        <dbReference type="ChEBI" id="CHEBI:24875"/>
        <label>1</label>
    </ligand>
</feature>
<dbReference type="CDD" id="cd00907">
    <property type="entry name" value="Bacterioferritin"/>
    <property type="match status" value="1"/>
</dbReference>
<evidence type="ECO:0000313" key="12">
    <source>
        <dbReference type="EMBL" id="BBA34677.1"/>
    </source>
</evidence>
<evidence type="ECO:0000256" key="8">
    <source>
        <dbReference type="PIRNR" id="PIRNR002560"/>
    </source>
</evidence>
<comment type="catalytic activity">
    <reaction evidence="7">
        <text>Fe(2+)(in) = Fe(2+)(out)</text>
        <dbReference type="Rhea" id="RHEA:28486"/>
        <dbReference type="ChEBI" id="CHEBI:29033"/>
    </reaction>
</comment>
<evidence type="ECO:0000256" key="3">
    <source>
        <dbReference type="ARBA" id="ARBA00022434"/>
    </source>
</evidence>
<dbReference type="EMBL" id="AP017928">
    <property type="protein sequence ID" value="BBA34677.1"/>
    <property type="molecule type" value="Genomic_DNA"/>
</dbReference>
<comment type="function">
    <text evidence="8">Iron-storage protein, whose ferroxidase center binds Fe(2+), oxidizes it using dioxygen to Fe(3+), and participates in the subsequent Fe(3+) oxide mineral core formation within the central cavity of the BFR protein shell.</text>
</comment>
<dbReference type="InterPro" id="IPR012347">
    <property type="entry name" value="Ferritin-like"/>
</dbReference>
<dbReference type="Proteomes" id="UP000266313">
    <property type="component" value="Chromosome"/>
</dbReference>
<dbReference type="RefSeq" id="WP_119630048.1">
    <property type="nucleotide sequence ID" value="NZ_AP017928.1"/>
</dbReference>
<feature type="domain" description="Ferritin-like diiron" evidence="11">
    <location>
        <begin position="1"/>
        <end position="145"/>
    </location>
</feature>
<evidence type="ECO:0000256" key="1">
    <source>
        <dbReference type="ARBA" id="ARBA00001970"/>
    </source>
</evidence>
<dbReference type="InterPro" id="IPR002024">
    <property type="entry name" value="Bacterioferritin"/>
</dbReference>
<comment type="cofactor">
    <cofactor evidence="1">
        <name>heme b</name>
        <dbReference type="ChEBI" id="CHEBI:60344"/>
    </cofactor>
</comment>
<keyword evidence="4 10" id="KW-0349">Heme</keyword>
<proteinExistence type="inferred from homology"/>
<dbReference type="Gene3D" id="1.20.1260.10">
    <property type="match status" value="1"/>
</dbReference>
<feature type="binding site" evidence="9">
    <location>
        <position position="18"/>
    </location>
    <ligand>
        <name>Fe cation</name>
        <dbReference type="ChEBI" id="CHEBI:24875"/>
        <label>1</label>
    </ligand>
</feature>
<evidence type="ECO:0000256" key="2">
    <source>
        <dbReference type="ARBA" id="ARBA00008093"/>
    </source>
</evidence>
<organism evidence="12 13">
    <name type="scientific">Methylocaldum marinum</name>
    <dbReference type="NCBI Taxonomy" id="1432792"/>
    <lineage>
        <taxon>Bacteria</taxon>
        <taxon>Pseudomonadati</taxon>
        <taxon>Pseudomonadota</taxon>
        <taxon>Gammaproteobacteria</taxon>
        <taxon>Methylococcales</taxon>
        <taxon>Methylococcaceae</taxon>
        <taxon>Methylocaldum</taxon>
    </lineage>
</organism>
<evidence type="ECO:0000256" key="5">
    <source>
        <dbReference type="ARBA" id="ARBA00022723"/>
    </source>
</evidence>
<evidence type="ECO:0000256" key="9">
    <source>
        <dbReference type="PIRSR" id="PIRSR002560-1"/>
    </source>
</evidence>
<dbReference type="PANTHER" id="PTHR30295:SF0">
    <property type="entry name" value="BACTERIOFERRITIN"/>
    <property type="match status" value="1"/>
</dbReference>
<dbReference type="GO" id="GO:0140315">
    <property type="term" value="F:iron ion sequestering activity"/>
    <property type="evidence" value="ECO:0007669"/>
    <property type="project" value="UniProtKB-ARBA"/>
</dbReference>
<sequence>MQGDSTVIEYLNRVLGNELVGINQYFLHARMYKDCGLGRLDKHEHEESIAKMNRADKLVERILFLRGLPKLQDLGHLKIGEKPEEMLGCDLQLELQGTALLREALEFCEKAGDYVSRDLLEEILENEEEQVDWFETEAGLIQKVGLRNYLQSQT</sequence>
<feature type="binding site" evidence="9">
    <location>
        <position position="127"/>
    </location>
    <ligand>
        <name>Fe cation</name>
        <dbReference type="ChEBI" id="CHEBI:24875"/>
        <label>2</label>
    </ligand>
</feature>
<evidence type="ECO:0000256" key="6">
    <source>
        <dbReference type="ARBA" id="ARBA00023004"/>
    </source>
</evidence>
<dbReference type="GO" id="GO:0004322">
    <property type="term" value="F:ferroxidase activity"/>
    <property type="evidence" value="ECO:0007669"/>
    <property type="project" value="UniProtKB-EC"/>
</dbReference>
<dbReference type="InterPro" id="IPR008331">
    <property type="entry name" value="Ferritin_DPS_dom"/>
</dbReference>
<comment type="catalytic activity">
    <reaction evidence="8">
        <text>4 Fe(2+) + O2 + 4 H(+) = 4 Fe(3+) + 2 H2O</text>
        <dbReference type="Rhea" id="RHEA:11148"/>
        <dbReference type="ChEBI" id="CHEBI:15377"/>
        <dbReference type="ChEBI" id="CHEBI:15378"/>
        <dbReference type="ChEBI" id="CHEBI:15379"/>
        <dbReference type="ChEBI" id="CHEBI:29033"/>
        <dbReference type="ChEBI" id="CHEBI:29034"/>
        <dbReference type="EC" id="1.16.3.1"/>
    </reaction>
</comment>
<keyword evidence="3 8" id="KW-0409">Iron storage</keyword>
<dbReference type="OrthoDB" id="9800505at2"/>
<feature type="binding site" evidence="9">
    <location>
        <position position="94"/>
    </location>
    <ligand>
        <name>Fe cation</name>
        <dbReference type="ChEBI" id="CHEBI:24875"/>
        <label>2</label>
    </ligand>
</feature>
<keyword evidence="5 8" id="KW-0479">Metal-binding</keyword>
<accession>A0A250KSU3</accession>
<dbReference type="GO" id="GO:0020037">
    <property type="term" value="F:heme binding"/>
    <property type="evidence" value="ECO:0007669"/>
    <property type="project" value="TreeGrafter"/>
</dbReference>
<evidence type="ECO:0000256" key="10">
    <source>
        <dbReference type="RuleBase" id="RU000623"/>
    </source>
</evidence>
<dbReference type="PROSITE" id="PS00549">
    <property type="entry name" value="BACTERIOFERRITIN"/>
    <property type="match status" value="1"/>
</dbReference>
<feature type="binding site" description="axial binding residue" evidence="9">
    <location>
        <position position="52"/>
    </location>
    <ligand>
        <name>heme b</name>
        <dbReference type="ChEBI" id="CHEBI:60344"/>
        <note>ligand shared between dimeric partners</note>
    </ligand>
    <ligandPart>
        <name>Fe</name>
        <dbReference type="ChEBI" id="CHEBI:18248"/>
    </ligandPart>
</feature>
<dbReference type="InterPro" id="IPR009040">
    <property type="entry name" value="Ferritin-like_diiron"/>
</dbReference>
<dbReference type="NCBIfam" id="TIGR00754">
    <property type="entry name" value="bfr"/>
    <property type="match status" value="1"/>
</dbReference>
<gene>
    <name evidence="12" type="ORF">sS8_2732</name>
</gene>
<reference evidence="12 13" key="1">
    <citation type="submission" date="2016-12" db="EMBL/GenBank/DDBJ databases">
        <title>Genome sequencing of Methylocaldum marinum.</title>
        <authorList>
            <person name="Takeuchi M."/>
            <person name="Kamagata Y."/>
            <person name="Hiraoka S."/>
            <person name="Oshima K."/>
            <person name="Hattori M."/>
            <person name="Iwasaki W."/>
        </authorList>
    </citation>
    <scope>NUCLEOTIDE SEQUENCE [LARGE SCALE GENOMIC DNA]</scope>
    <source>
        <strain evidence="12 13">S8</strain>
    </source>
</reference>
<dbReference type="SUPFAM" id="SSF47240">
    <property type="entry name" value="Ferritin-like"/>
    <property type="match status" value="1"/>
</dbReference>
<evidence type="ECO:0000256" key="4">
    <source>
        <dbReference type="ARBA" id="ARBA00022617"/>
    </source>
</evidence>
<dbReference type="GO" id="GO:0006879">
    <property type="term" value="P:intracellular iron ion homeostasis"/>
    <property type="evidence" value="ECO:0007669"/>
    <property type="project" value="UniProtKB-KW"/>
</dbReference>
<protein>
    <recommendedName>
        <fullName evidence="8 10">Bacterioferritin</fullName>
        <ecNumber evidence="8">1.16.3.1</ecNumber>
    </recommendedName>
</protein>